<evidence type="ECO:0000313" key="6">
    <source>
        <dbReference type="Proteomes" id="UP000465622"/>
    </source>
</evidence>
<proteinExistence type="predicted"/>
<dbReference type="Proteomes" id="UP001241092">
    <property type="component" value="Chromosome"/>
</dbReference>
<evidence type="ECO:0000313" key="7">
    <source>
        <dbReference type="Proteomes" id="UP001241092"/>
    </source>
</evidence>
<accession>A0AAI8XRF6</accession>
<dbReference type="InterPro" id="IPR052721">
    <property type="entry name" value="ET_Amicyanin"/>
</dbReference>
<evidence type="ECO:0000313" key="5">
    <source>
        <dbReference type="EMBL" id="BDY32096.1"/>
    </source>
</evidence>
<feature type="chain" id="PRO_5042582651" evidence="2">
    <location>
        <begin position="21"/>
        <end position="130"/>
    </location>
</feature>
<dbReference type="PANTHER" id="PTHR36507:SF1">
    <property type="entry name" value="BLL1555 PROTEIN"/>
    <property type="match status" value="1"/>
</dbReference>
<feature type="region of interest" description="Disordered" evidence="1">
    <location>
        <begin position="25"/>
        <end position="51"/>
    </location>
</feature>
<dbReference type="SUPFAM" id="SSF49503">
    <property type="entry name" value="Cupredoxins"/>
    <property type="match status" value="1"/>
</dbReference>
<dbReference type="AlphaFoldDB" id="A0AAI8XRF6"/>
<evidence type="ECO:0000256" key="1">
    <source>
        <dbReference type="SAM" id="MobiDB-lite"/>
    </source>
</evidence>
<reference evidence="4" key="2">
    <citation type="submission" date="2020-02" db="EMBL/GenBank/DDBJ databases">
        <authorList>
            <person name="Matsumoto Y."/>
            <person name="Kinjo T."/>
            <person name="Motooka D."/>
            <person name="Nabeya D."/>
            <person name="Jung N."/>
            <person name="Uechi K."/>
            <person name="Horii T."/>
            <person name="Iida T."/>
            <person name="Fujita J."/>
            <person name="Nakamura S."/>
        </authorList>
    </citation>
    <scope>NUCLEOTIDE SEQUENCE</scope>
    <source>
        <strain evidence="4">JCM 12375</strain>
    </source>
</reference>
<dbReference type="EMBL" id="AP027452">
    <property type="protein sequence ID" value="BDY32096.1"/>
    <property type="molecule type" value="Genomic_DNA"/>
</dbReference>
<feature type="compositionally biased region" description="Polar residues" evidence="1">
    <location>
        <begin position="25"/>
        <end position="38"/>
    </location>
</feature>
<keyword evidence="6" id="KW-1185">Reference proteome</keyword>
<name>A0AAI8XRF6_MYCME</name>
<keyword evidence="2" id="KW-0732">Signal</keyword>
<dbReference type="PROSITE" id="PS51257">
    <property type="entry name" value="PROKAR_LIPOPROTEIN"/>
    <property type="match status" value="1"/>
</dbReference>
<protein>
    <submittedName>
        <fullName evidence="4">Metal-binding protein</fullName>
    </submittedName>
</protein>
<organism evidence="5 7">
    <name type="scientific">Mycolicibacterium mageritense</name>
    <name type="common">Mycobacterium mageritense</name>
    <dbReference type="NCBI Taxonomy" id="53462"/>
    <lineage>
        <taxon>Bacteria</taxon>
        <taxon>Bacillati</taxon>
        <taxon>Actinomycetota</taxon>
        <taxon>Actinomycetes</taxon>
        <taxon>Mycobacteriales</taxon>
        <taxon>Mycobacteriaceae</taxon>
        <taxon>Mycolicibacterium</taxon>
    </lineage>
</organism>
<evidence type="ECO:0000313" key="4">
    <source>
        <dbReference type="EMBL" id="BBX37295.1"/>
    </source>
</evidence>
<sequence length="130" mass="13494">MKLTKFLLCVAACLAVVLTAACDQPGSTATRESGTDTMTASPTPEPPPSGPAITIAGMGFSGSLTVPPGATVTVVNDDEVEHSVTSRTKDLFDVHVDGKKRATFTAPSEPGDYAFYCIYHPAMKGTLTVS</sequence>
<dbReference type="Gene3D" id="2.60.40.420">
    <property type="entry name" value="Cupredoxins - blue copper proteins"/>
    <property type="match status" value="1"/>
</dbReference>
<gene>
    <name evidence="5" type="ORF">hbim_06058</name>
    <name evidence="4" type="ORF">MMAGJ_65770</name>
</gene>
<evidence type="ECO:0000256" key="2">
    <source>
        <dbReference type="SAM" id="SignalP"/>
    </source>
</evidence>
<reference evidence="4 6" key="1">
    <citation type="journal article" date="2019" name="Emerg. Microbes Infect.">
        <title>Comprehensive subspecies identification of 175 nontuberculous mycobacteria species based on 7547 genomic profiles.</title>
        <authorList>
            <person name="Matsumoto Y."/>
            <person name="Kinjo T."/>
            <person name="Motooka D."/>
            <person name="Nabeya D."/>
            <person name="Jung N."/>
            <person name="Uechi K."/>
            <person name="Horii T."/>
            <person name="Iida T."/>
            <person name="Fujita J."/>
            <person name="Nakamura S."/>
        </authorList>
    </citation>
    <scope>NUCLEOTIDE SEQUENCE [LARGE SCALE GENOMIC DNA]</scope>
    <source>
        <strain evidence="4 6">JCM 12375</strain>
    </source>
</reference>
<evidence type="ECO:0000259" key="3">
    <source>
        <dbReference type="Pfam" id="PF13473"/>
    </source>
</evidence>
<dbReference type="Proteomes" id="UP000465622">
    <property type="component" value="Chromosome"/>
</dbReference>
<dbReference type="Pfam" id="PF13473">
    <property type="entry name" value="Cupredoxin_1"/>
    <property type="match status" value="1"/>
</dbReference>
<dbReference type="PANTHER" id="PTHR36507">
    <property type="entry name" value="BLL1555 PROTEIN"/>
    <property type="match status" value="1"/>
</dbReference>
<dbReference type="InterPro" id="IPR028096">
    <property type="entry name" value="EfeO_Cupredoxin"/>
</dbReference>
<reference evidence="5" key="3">
    <citation type="submission" date="2023-03" db="EMBL/GenBank/DDBJ databases">
        <title>Draft genome sequence of a Mycolicibacterium mageritense strain H4_3_1 isolated from a hybrid biological-inorganic system reactor.</title>
        <authorList>
            <person name="Feng X."/>
            <person name="Kazama D."/>
            <person name="Sato K."/>
            <person name="Kobayashi H."/>
        </authorList>
    </citation>
    <scope>NUCLEOTIDE SEQUENCE</scope>
    <source>
        <strain evidence="5">H4_3_1</strain>
    </source>
</reference>
<feature type="domain" description="EfeO-type cupredoxin-like" evidence="3">
    <location>
        <begin position="63"/>
        <end position="129"/>
    </location>
</feature>
<dbReference type="InterPro" id="IPR008972">
    <property type="entry name" value="Cupredoxin"/>
</dbReference>
<dbReference type="RefSeq" id="WP_036440046.1">
    <property type="nucleotide sequence ID" value="NZ_AP022567.1"/>
</dbReference>
<feature type="signal peptide" evidence="2">
    <location>
        <begin position="1"/>
        <end position="20"/>
    </location>
</feature>
<dbReference type="EMBL" id="AP022567">
    <property type="protein sequence ID" value="BBX37295.1"/>
    <property type="molecule type" value="Genomic_DNA"/>
</dbReference>